<evidence type="ECO:0000313" key="1">
    <source>
        <dbReference type="EMBL" id="THH13781.1"/>
    </source>
</evidence>
<name>A0A4S4LQH8_9AGAM</name>
<dbReference type="AlphaFoldDB" id="A0A4S4LQH8"/>
<accession>A0A4S4LQH8</accession>
<evidence type="ECO:0000313" key="2">
    <source>
        <dbReference type="Proteomes" id="UP000310158"/>
    </source>
</evidence>
<reference evidence="1 2" key="1">
    <citation type="submission" date="2019-02" db="EMBL/GenBank/DDBJ databases">
        <title>Genome sequencing of the rare red list fungi Bondarzewia mesenterica.</title>
        <authorList>
            <person name="Buettner E."/>
            <person name="Kellner H."/>
        </authorList>
    </citation>
    <scope>NUCLEOTIDE SEQUENCE [LARGE SCALE GENOMIC DNA]</scope>
    <source>
        <strain evidence="1 2">DSM 108281</strain>
    </source>
</reference>
<proteinExistence type="predicted"/>
<keyword evidence="2" id="KW-1185">Reference proteome</keyword>
<gene>
    <name evidence="1" type="ORF">EW146_g6471</name>
</gene>
<dbReference type="OrthoDB" id="377733at2759"/>
<dbReference type="EMBL" id="SGPL01000326">
    <property type="protein sequence ID" value="THH13781.1"/>
    <property type="molecule type" value="Genomic_DNA"/>
</dbReference>
<dbReference type="Proteomes" id="UP000310158">
    <property type="component" value="Unassembled WGS sequence"/>
</dbReference>
<organism evidence="1 2">
    <name type="scientific">Bondarzewia mesenterica</name>
    <dbReference type="NCBI Taxonomy" id="1095465"/>
    <lineage>
        <taxon>Eukaryota</taxon>
        <taxon>Fungi</taxon>
        <taxon>Dikarya</taxon>
        <taxon>Basidiomycota</taxon>
        <taxon>Agaricomycotina</taxon>
        <taxon>Agaricomycetes</taxon>
        <taxon>Russulales</taxon>
        <taxon>Bondarzewiaceae</taxon>
        <taxon>Bondarzewia</taxon>
    </lineage>
</organism>
<protein>
    <submittedName>
        <fullName evidence="1">Uncharacterized protein</fullName>
    </submittedName>
</protein>
<sequence>MFAAAAATHHKRIKSASSSDPVSIRLVAANAATLFDEERRSGLTTRGNAAVARAWMSHVDLAWNYAAPIGCRCPPLPGTRKMKSSELKCTESVASESPSLCPSPIEKIGIEPNHHVLPLLSTPPTTPLHPRPLLPLRAPPLHAPRSLDLAPPAHRAHLRARRPLRAAALRRGDQRVEVNRLRRLAREGGGARDGGENIGWMEVVFGRDESKREGSVRTTSEEWDRRDLEGDEVAIAPSGAALVFDILEIFPFTSESKRTGMIVRDTQSGEIAFTQKGAGVVNRHGQNRPAERLA</sequence>
<comment type="caution">
    <text evidence="1">The sequence shown here is derived from an EMBL/GenBank/DDBJ whole genome shotgun (WGS) entry which is preliminary data.</text>
</comment>